<dbReference type="Proteomes" id="UP000654075">
    <property type="component" value="Unassembled WGS sequence"/>
</dbReference>
<comment type="caution">
    <text evidence="2">The sequence shown here is derived from an EMBL/GenBank/DDBJ whole genome shotgun (WGS) entry which is preliminary data.</text>
</comment>
<evidence type="ECO:0000313" key="3">
    <source>
        <dbReference type="Proteomes" id="UP000654075"/>
    </source>
</evidence>
<feature type="transmembrane region" description="Helical" evidence="1">
    <location>
        <begin position="686"/>
        <end position="709"/>
    </location>
</feature>
<dbReference type="OMA" id="GNEGCWD"/>
<accession>A0A813HC26</accession>
<evidence type="ECO:0000256" key="1">
    <source>
        <dbReference type="SAM" id="Phobius"/>
    </source>
</evidence>
<dbReference type="EMBL" id="CAJNNV010031289">
    <property type="protein sequence ID" value="CAE8635469.1"/>
    <property type="molecule type" value="Genomic_DNA"/>
</dbReference>
<feature type="transmembrane region" description="Helical" evidence="1">
    <location>
        <begin position="621"/>
        <end position="640"/>
    </location>
</feature>
<keyword evidence="1" id="KW-0472">Membrane</keyword>
<feature type="transmembrane region" description="Helical" evidence="1">
    <location>
        <begin position="721"/>
        <end position="743"/>
    </location>
</feature>
<name>A0A813HC26_POLGL</name>
<dbReference type="AlphaFoldDB" id="A0A813HC26"/>
<sequence>MRFATMAFAVERTSAAMSQKFEISVPQAIGIIPISDCWTDAGFADMDCCNLAWGPLGNEGCWDDLYNFLTCCVHRELRDTGPEANAVLAPTSLEEVAAKAKRPQPPVGDECFPLPPFRWDWCCLEAASCWNDWYSLERCCLQLAGPKQGWLLVPAADPRAQCLQDLSDHQIQLLDGPSFGRGRRAAAAKFCREQGGRFLNVASANGFITGFSAVDDVPSLLRRDLEGGPQQKELWPAQLHFIGSLCLPSSCDPESASQWAIPRLVPWWRYDKPDVARFNETHVWLPPPLARQRTYAEFRQAWIAVPPTGVSLAAEVPRFFQFAAAEYRYSLQMSPQNLRILVSLCSLLLVRCAAAALQARRVTSFFQPLVSNFRRLGGARGSRRADLGRLALTAAVAQMHICCHAAWAPLPSHWETWWAWHPDRVLVKVNVGFVVLQVYLASTPHRGATCSWPRAVFGYTLRRWLSLAPMLAVWTYAYLEVMDKDVPLNSLFKSHSMYQWYGQRRDVCSRPWHMLPSLLLIHKPIMETDSSCHNMDIFEILFHLDVGLFALRAATGGRIAAAIAFLLWPLCVLYHDEVGGHMHTHRTMLPPALATLWMKELLACCMARTRIDSANAKEGGIRHLLMMLIGAALVGVSCYADSTERSWKDHLVELPFIFGCLLLLESEKQPEEATNPARKSWSLAAAAARLCGGMNAANLFVVHFVGLYLSDNPPELTPFAMYGLLAFTLALSAALALAVWLLVSSPIDFLFS</sequence>
<reference evidence="2" key="1">
    <citation type="submission" date="2021-02" db="EMBL/GenBank/DDBJ databases">
        <authorList>
            <person name="Dougan E. K."/>
            <person name="Rhodes N."/>
            <person name="Thang M."/>
            <person name="Chan C."/>
        </authorList>
    </citation>
    <scope>NUCLEOTIDE SEQUENCE</scope>
</reference>
<keyword evidence="1" id="KW-1133">Transmembrane helix</keyword>
<evidence type="ECO:0000313" key="2">
    <source>
        <dbReference type="EMBL" id="CAE8635469.1"/>
    </source>
</evidence>
<keyword evidence="3" id="KW-1185">Reference proteome</keyword>
<protein>
    <submittedName>
        <fullName evidence="2">Uncharacterized protein</fullName>
    </submittedName>
</protein>
<keyword evidence="1" id="KW-0812">Transmembrane</keyword>
<organism evidence="2 3">
    <name type="scientific">Polarella glacialis</name>
    <name type="common">Dinoflagellate</name>
    <dbReference type="NCBI Taxonomy" id="89957"/>
    <lineage>
        <taxon>Eukaryota</taxon>
        <taxon>Sar</taxon>
        <taxon>Alveolata</taxon>
        <taxon>Dinophyceae</taxon>
        <taxon>Suessiales</taxon>
        <taxon>Suessiaceae</taxon>
        <taxon>Polarella</taxon>
    </lineage>
</organism>
<dbReference type="OrthoDB" id="426923at2759"/>
<proteinExistence type="predicted"/>
<gene>
    <name evidence="2" type="ORF">PGLA1383_LOCUS51065</name>
</gene>